<keyword evidence="1" id="KW-0408">Iron</keyword>
<comment type="pathway">
    <text evidence="1">Cofactor biosynthesis; ubiquinone biosynthesis.</text>
</comment>
<organism evidence="2 3">
    <name type="scientific">Lutimaribacter pacificus</name>
    <dbReference type="NCBI Taxonomy" id="391948"/>
    <lineage>
        <taxon>Bacteria</taxon>
        <taxon>Pseudomonadati</taxon>
        <taxon>Pseudomonadota</taxon>
        <taxon>Alphaproteobacteria</taxon>
        <taxon>Rhodobacterales</taxon>
        <taxon>Roseobacteraceae</taxon>
        <taxon>Lutimaribacter</taxon>
    </lineage>
</organism>
<feature type="binding site" evidence="1">
    <location>
        <position position="234"/>
    </location>
    <ligand>
        <name>[4Fe-4S] cluster</name>
        <dbReference type="ChEBI" id="CHEBI:49883"/>
    </ligand>
</feature>
<dbReference type="AlphaFoldDB" id="A0A1H0NVE5"/>
<gene>
    <name evidence="1" type="primary">ubiU</name>
    <name evidence="2" type="ORF">SAMN05444142_11421</name>
</gene>
<dbReference type="GO" id="GO:0046872">
    <property type="term" value="F:metal ion binding"/>
    <property type="evidence" value="ECO:0007669"/>
    <property type="project" value="UniProtKB-KW"/>
</dbReference>
<dbReference type="InterPro" id="IPR001539">
    <property type="entry name" value="Peptidase_U32"/>
</dbReference>
<dbReference type="GO" id="GO:0008233">
    <property type="term" value="F:peptidase activity"/>
    <property type="evidence" value="ECO:0007669"/>
    <property type="project" value="UniProtKB-KW"/>
</dbReference>
<keyword evidence="2" id="KW-0378">Hydrolase</keyword>
<keyword evidence="1" id="KW-0479">Metal-binding</keyword>
<protein>
    <recommendedName>
        <fullName evidence="1">Ubiquinone biosynthesis protein UbiU</fullName>
    </recommendedName>
</protein>
<feature type="binding site" evidence="1">
    <location>
        <position position="195"/>
    </location>
    <ligand>
        <name>[4Fe-4S] cluster</name>
        <dbReference type="ChEBI" id="CHEBI:49883"/>
    </ligand>
</feature>
<dbReference type="EMBL" id="FQZZ01000014">
    <property type="protein sequence ID" value="SHK94806.1"/>
    <property type="molecule type" value="Genomic_DNA"/>
</dbReference>
<dbReference type="GO" id="GO:0006508">
    <property type="term" value="P:proteolysis"/>
    <property type="evidence" value="ECO:0007669"/>
    <property type="project" value="UniProtKB-KW"/>
</dbReference>
<dbReference type="GO" id="GO:0006744">
    <property type="term" value="P:ubiquinone biosynthetic process"/>
    <property type="evidence" value="ECO:0007669"/>
    <property type="project" value="UniProtKB-UniRule"/>
</dbReference>
<accession>A0A1H0NVE5</accession>
<dbReference type="GO" id="GO:0051539">
    <property type="term" value="F:4 iron, 4 sulfur cluster binding"/>
    <property type="evidence" value="ECO:0007669"/>
    <property type="project" value="UniProtKB-UniRule"/>
</dbReference>
<dbReference type="InterPro" id="IPR043692">
    <property type="entry name" value="UbiU"/>
</dbReference>
<keyword evidence="1" id="KW-0831">Ubiquinone biosynthesis</keyword>
<dbReference type="Proteomes" id="UP000324252">
    <property type="component" value="Unassembled WGS sequence"/>
</dbReference>
<feature type="binding site" evidence="1">
    <location>
        <position position="171"/>
    </location>
    <ligand>
        <name>[4Fe-4S] cluster</name>
        <dbReference type="ChEBI" id="CHEBI:49883"/>
    </ligand>
</feature>
<evidence type="ECO:0000313" key="3">
    <source>
        <dbReference type="Proteomes" id="UP000324252"/>
    </source>
</evidence>
<evidence type="ECO:0000313" key="2">
    <source>
        <dbReference type="EMBL" id="SHK94806.1"/>
    </source>
</evidence>
<proteinExistence type="inferred from homology"/>
<keyword evidence="1" id="KW-0411">Iron-sulfur</keyword>
<dbReference type="Pfam" id="PF01136">
    <property type="entry name" value="Peptidase_U32"/>
    <property type="match status" value="1"/>
</dbReference>
<dbReference type="InterPro" id="IPR051454">
    <property type="entry name" value="RNA/ubiquinone_mod_enzymes"/>
</dbReference>
<comment type="similarity">
    <text evidence="1">Belongs to the peptidase U32 family. UbiU subfamily.</text>
</comment>
<comment type="subunit">
    <text evidence="1">Forms a heterodimer with UbiV.</text>
</comment>
<comment type="cofactor">
    <cofactor evidence="1">
        <name>[4Fe-4S] cluster</name>
        <dbReference type="ChEBI" id="CHEBI:49883"/>
    </cofactor>
</comment>
<dbReference type="HAMAP" id="MF_02232">
    <property type="entry name" value="UbiU"/>
    <property type="match status" value="1"/>
</dbReference>
<dbReference type="PANTHER" id="PTHR30217">
    <property type="entry name" value="PEPTIDASE U32 FAMILY"/>
    <property type="match status" value="1"/>
</dbReference>
<keyword evidence="2" id="KW-0645">Protease</keyword>
<evidence type="ECO:0000256" key="1">
    <source>
        <dbReference type="HAMAP-Rule" id="MF_02232"/>
    </source>
</evidence>
<reference evidence="2 3" key="1">
    <citation type="submission" date="2016-11" db="EMBL/GenBank/DDBJ databases">
        <authorList>
            <person name="Varghese N."/>
            <person name="Submissions S."/>
        </authorList>
    </citation>
    <scope>NUCLEOTIDE SEQUENCE [LARGE SCALE GENOMIC DNA]</scope>
    <source>
        <strain evidence="2 3">DSM 29620</strain>
    </source>
</reference>
<sequence length="327" mass="34150">MVMEIVCPAGTPAALRTAVQAGAHTIYCGFADETNARNFPGLNFSREEMAEGVAFAHAHGAKVLVAINTFPRAGAETLWHAAVADAEAAGADAVILADLGLLAHAARHHPGLRRHLSVQAAAANADAINFYGREFGVRRVVLPRVLSVSEIAAINAETGVETEVFVFGGLCVMAEGRCSLSSWATGESPNMNGVCSPASHVKYREEGGALSSTLGGFTINRVAAGKPAPYPTLCKGVFRAGTAEGHLFEDPVSLDAAALMPALRDAGVTALKIEGRQRSRAYVGQVVRAFRAAVDALEAGREVPSGLLTRLTEGGATTTGAYKKTWR</sequence>
<name>A0A1H0NVE5_9RHOB</name>
<keyword evidence="1" id="KW-0004">4Fe-4S</keyword>
<keyword evidence="3" id="KW-1185">Reference proteome</keyword>
<dbReference type="UniPathway" id="UPA00232"/>
<feature type="binding site" evidence="1">
    <location>
        <position position="178"/>
    </location>
    <ligand>
        <name>[4Fe-4S] cluster</name>
        <dbReference type="ChEBI" id="CHEBI:49883"/>
    </ligand>
</feature>
<comment type="function">
    <text evidence="1">Required for O(2)-independent ubiquinone (coenzyme Q) biosynthesis. Together with UbiV, is essential for the C6-hydroxylation reaction in the oxygen-independent ubiquinone biosynthesis pathway.</text>
</comment>
<dbReference type="PANTHER" id="PTHR30217:SF3">
    <property type="entry name" value="UBIQUINONE BIOSYNTHESIS PROTEIN UBIU"/>
    <property type="match status" value="1"/>
</dbReference>